<keyword evidence="3" id="KW-1185">Reference proteome</keyword>
<comment type="caution">
    <text evidence="2">The sequence shown here is derived from an EMBL/GenBank/DDBJ whole genome shotgun (WGS) entry which is preliminary data.</text>
</comment>
<gene>
    <name evidence="2" type="ORF">Ahy_A09g043519</name>
</gene>
<name>A0A445BIH1_ARAHY</name>
<dbReference type="Pfam" id="PF26130">
    <property type="entry name" value="PB1-like"/>
    <property type="match status" value="1"/>
</dbReference>
<dbReference type="AlphaFoldDB" id="A0A445BIH1"/>
<organism evidence="2 3">
    <name type="scientific">Arachis hypogaea</name>
    <name type="common">Peanut</name>
    <dbReference type="NCBI Taxonomy" id="3818"/>
    <lineage>
        <taxon>Eukaryota</taxon>
        <taxon>Viridiplantae</taxon>
        <taxon>Streptophyta</taxon>
        <taxon>Embryophyta</taxon>
        <taxon>Tracheophyta</taxon>
        <taxon>Spermatophyta</taxon>
        <taxon>Magnoliopsida</taxon>
        <taxon>eudicotyledons</taxon>
        <taxon>Gunneridae</taxon>
        <taxon>Pentapetalae</taxon>
        <taxon>rosids</taxon>
        <taxon>fabids</taxon>
        <taxon>Fabales</taxon>
        <taxon>Fabaceae</taxon>
        <taxon>Papilionoideae</taxon>
        <taxon>50 kb inversion clade</taxon>
        <taxon>dalbergioids sensu lato</taxon>
        <taxon>Dalbergieae</taxon>
        <taxon>Pterocarpus clade</taxon>
        <taxon>Arachis</taxon>
    </lineage>
</organism>
<dbReference type="EMBL" id="SDMP01000009">
    <property type="protein sequence ID" value="RYR38473.1"/>
    <property type="molecule type" value="Genomic_DNA"/>
</dbReference>
<reference evidence="2 3" key="1">
    <citation type="submission" date="2019-01" db="EMBL/GenBank/DDBJ databases">
        <title>Sequencing of cultivated peanut Arachis hypogaea provides insights into genome evolution and oil improvement.</title>
        <authorList>
            <person name="Chen X."/>
        </authorList>
    </citation>
    <scope>NUCLEOTIDE SEQUENCE [LARGE SCALE GENOMIC DNA]</scope>
    <source>
        <strain evidence="3">cv. Fuhuasheng</strain>
        <tissue evidence="2">Leaves</tissue>
    </source>
</reference>
<sequence>MNWQHNLPNDVFRPLRVCKLSNATILKVESVTFCLLNKFSFVLLHSHLLELGGNLEDNDIGLFMEGPPRTFIFYHGETFKNDKKGSRIYEPDNTEVLMGIDEDTLDVFFVKGYYKELGYAGGIYVGGKFLGSR</sequence>
<evidence type="ECO:0000259" key="1">
    <source>
        <dbReference type="Pfam" id="PF26130"/>
    </source>
</evidence>
<proteinExistence type="predicted"/>
<dbReference type="InterPro" id="IPR058594">
    <property type="entry name" value="PB1-like_dom_pln"/>
</dbReference>
<feature type="domain" description="PB1-like" evidence="1">
    <location>
        <begin position="69"/>
        <end position="120"/>
    </location>
</feature>
<dbReference type="Proteomes" id="UP000289738">
    <property type="component" value="Chromosome A09"/>
</dbReference>
<protein>
    <recommendedName>
        <fullName evidence="1">PB1-like domain-containing protein</fullName>
    </recommendedName>
</protein>
<evidence type="ECO:0000313" key="2">
    <source>
        <dbReference type="EMBL" id="RYR38473.1"/>
    </source>
</evidence>
<evidence type="ECO:0000313" key="3">
    <source>
        <dbReference type="Proteomes" id="UP000289738"/>
    </source>
</evidence>
<accession>A0A445BIH1</accession>